<keyword evidence="1" id="KW-1133">Transmembrane helix</keyword>
<organism evidence="2 3">
    <name type="scientific">Posidoniimonas polymericola</name>
    <dbReference type="NCBI Taxonomy" id="2528002"/>
    <lineage>
        <taxon>Bacteria</taxon>
        <taxon>Pseudomonadati</taxon>
        <taxon>Planctomycetota</taxon>
        <taxon>Planctomycetia</taxon>
        <taxon>Pirellulales</taxon>
        <taxon>Lacipirellulaceae</taxon>
        <taxon>Posidoniimonas</taxon>
    </lineage>
</organism>
<evidence type="ECO:0000313" key="2">
    <source>
        <dbReference type="EMBL" id="TWT78035.1"/>
    </source>
</evidence>
<dbReference type="PANTHER" id="PTHR35519:SF2">
    <property type="entry name" value="PH DOMAIN PROTEIN"/>
    <property type="match status" value="1"/>
</dbReference>
<evidence type="ECO:0000313" key="3">
    <source>
        <dbReference type="Proteomes" id="UP000318478"/>
    </source>
</evidence>
<reference evidence="2 3" key="1">
    <citation type="submission" date="2019-02" db="EMBL/GenBank/DDBJ databases">
        <title>Deep-cultivation of Planctomycetes and their phenomic and genomic characterization uncovers novel biology.</title>
        <authorList>
            <person name="Wiegand S."/>
            <person name="Jogler M."/>
            <person name="Boedeker C."/>
            <person name="Pinto D."/>
            <person name="Vollmers J."/>
            <person name="Rivas-Marin E."/>
            <person name="Kohn T."/>
            <person name="Peeters S.H."/>
            <person name="Heuer A."/>
            <person name="Rast P."/>
            <person name="Oberbeckmann S."/>
            <person name="Bunk B."/>
            <person name="Jeske O."/>
            <person name="Meyerdierks A."/>
            <person name="Storesund J.E."/>
            <person name="Kallscheuer N."/>
            <person name="Luecker S."/>
            <person name="Lage O.M."/>
            <person name="Pohl T."/>
            <person name="Merkel B.J."/>
            <person name="Hornburger P."/>
            <person name="Mueller R.-W."/>
            <person name="Bruemmer F."/>
            <person name="Labrenz M."/>
            <person name="Spormann A.M."/>
            <person name="Op Den Camp H."/>
            <person name="Overmann J."/>
            <person name="Amann R."/>
            <person name="Jetten M.S.M."/>
            <person name="Mascher T."/>
            <person name="Medema M.H."/>
            <person name="Devos D.P."/>
            <person name="Kaster A.-K."/>
            <person name="Ovreas L."/>
            <person name="Rohde M."/>
            <person name="Galperin M.Y."/>
            <person name="Jogler C."/>
        </authorList>
    </citation>
    <scope>NUCLEOTIDE SEQUENCE [LARGE SCALE GENOMIC DNA]</scope>
    <source>
        <strain evidence="2 3">Pla123a</strain>
    </source>
</reference>
<proteinExistence type="predicted"/>
<evidence type="ECO:0008006" key="4">
    <source>
        <dbReference type="Google" id="ProtNLM"/>
    </source>
</evidence>
<dbReference type="EMBL" id="SJPO01000003">
    <property type="protein sequence ID" value="TWT78035.1"/>
    <property type="molecule type" value="Genomic_DNA"/>
</dbReference>
<accession>A0A5C5YSV2</accession>
<dbReference type="Proteomes" id="UP000318478">
    <property type="component" value="Unassembled WGS sequence"/>
</dbReference>
<dbReference type="Pfam" id="PF13430">
    <property type="entry name" value="DUF4112"/>
    <property type="match status" value="1"/>
</dbReference>
<gene>
    <name evidence="2" type="ORF">Pla123a_18350</name>
</gene>
<keyword evidence="1" id="KW-0812">Transmembrane</keyword>
<dbReference type="OrthoDB" id="513552at2"/>
<keyword evidence="1" id="KW-0472">Membrane</keyword>
<dbReference type="RefSeq" id="WP_146586059.1">
    <property type="nucleotide sequence ID" value="NZ_SJPO01000003.1"/>
</dbReference>
<name>A0A5C5YSV2_9BACT</name>
<feature type="transmembrane region" description="Helical" evidence="1">
    <location>
        <begin position="48"/>
        <end position="70"/>
    </location>
</feature>
<keyword evidence="3" id="KW-1185">Reference proteome</keyword>
<protein>
    <recommendedName>
        <fullName evidence="4">DUF4112 domain-containing protein</fullName>
    </recommendedName>
</protein>
<evidence type="ECO:0000256" key="1">
    <source>
        <dbReference type="SAM" id="Phobius"/>
    </source>
</evidence>
<dbReference type="AlphaFoldDB" id="A0A5C5YSV2"/>
<dbReference type="PANTHER" id="PTHR35519">
    <property type="entry name" value="MEMBRANE PROTEINS"/>
    <property type="match status" value="1"/>
</dbReference>
<comment type="caution">
    <text evidence="2">The sequence shown here is derived from an EMBL/GenBank/DDBJ whole genome shotgun (WGS) entry which is preliminary data.</text>
</comment>
<dbReference type="InterPro" id="IPR025187">
    <property type="entry name" value="DUF4112"/>
</dbReference>
<sequence length="167" mass="18410">MSHQLDTINEPGASAATEPVLLRLEKLSRLFDDAVRIPGTGIRLGWDAVIGLLPIGGDALTTLISAYYMWEARRLGARKRVLVKMLANSGIDFLVGAIPLVGDLADVAWRANRKNLRVLIAELEHLGKLPPDFDQQRLERMVGKRYAARESSSKASPSWASRPLMIP</sequence>